<dbReference type="AlphaFoldDB" id="A0A2N5T3R0"/>
<evidence type="ECO:0000313" key="3">
    <source>
        <dbReference type="Proteomes" id="UP000235388"/>
    </source>
</evidence>
<name>A0A2N5T3R0_9BASI</name>
<gene>
    <name evidence="2" type="ORF">PCANC_11687</name>
    <name evidence="1" type="ORF">PCANC_16654</name>
</gene>
<organism evidence="1 3">
    <name type="scientific">Puccinia coronata f. sp. avenae</name>
    <dbReference type="NCBI Taxonomy" id="200324"/>
    <lineage>
        <taxon>Eukaryota</taxon>
        <taxon>Fungi</taxon>
        <taxon>Dikarya</taxon>
        <taxon>Basidiomycota</taxon>
        <taxon>Pucciniomycotina</taxon>
        <taxon>Pucciniomycetes</taxon>
        <taxon>Pucciniales</taxon>
        <taxon>Pucciniaceae</taxon>
        <taxon>Puccinia</taxon>
    </lineage>
</organism>
<dbReference type="EMBL" id="PGCJ01000802">
    <property type="protein sequence ID" value="PLW20131.1"/>
    <property type="molecule type" value="Genomic_DNA"/>
</dbReference>
<dbReference type="EMBL" id="PGCJ01000042">
    <property type="protein sequence ID" value="PLW54689.1"/>
    <property type="molecule type" value="Genomic_DNA"/>
</dbReference>
<evidence type="ECO:0000313" key="2">
    <source>
        <dbReference type="EMBL" id="PLW54689.1"/>
    </source>
</evidence>
<protein>
    <submittedName>
        <fullName evidence="1">Uncharacterized protein</fullName>
    </submittedName>
</protein>
<keyword evidence="3" id="KW-1185">Reference proteome</keyword>
<proteinExistence type="predicted"/>
<sequence length="140" mass="15770">MYHLAKLHSMLVVENPVEHVIRTPNCFFEQANLLASLRVAEKEETNKDFKTDYDIPVINHQKWKRAGNKDLSSLPNCPMSAPAYQQPEIIEEVPVGDLHRAQKLSLILASLAIKKPSELLETSDDCQKCNSSAPNSMLDQ</sequence>
<dbReference type="Proteomes" id="UP000235388">
    <property type="component" value="Unassembled WGS sequence"/>
</dbReference>
<dbReference type="STRING" id="200324.A0A2N5T3R0"/>
<accession>A0A2N5T3R0</accession>
<evidence type="ECO:0000313" key="1">
    <source>
        <dbReference type="EMBL" id="PLW20131.1"/>
    </source>
</evidence>
<comment type="caution">
    <text evidence="1">The sequence shown here is derived from an EMBL/GenBank/DDBJ whole genome shotgun (WGS) entry which is preliminary data.</text>
</comment>
<reference evidence="1 3" key="1">
    <citation type="submission" date="2017-11" db="EMBL/GenBank/DDBJ databases">
        <title>De novo assembly and phasing of dikaryotic genomes from two isolates of Puccinia coronata f. sp. avenae, the causal agent of oat crown rust.</title>
        <authorList>
            <person name="Miller M.E."/>
            <person name="Zhang Y."/>
            <person name="Omidvar V."/>
            <person name="Sperschneider J."/>
            <person name="Schwessinger B."/>
            <person name="Raley C."/>
            <person name="Palmer J.M."/>
            <person name="Garnica D."/>
            <person name="Upadhyaya N."/>
            <person name="Rathjen J."/>
            <person name="Taylor J.M."/>
            <person name="Park R.F."/>
            <person name="Dodds P.N."/>
            <person name="Hirsch C.D."/>
            <person name="Kianian S.F."/>
            <person name="Figueroa M."/>
        </authorList>
    </citation>
    <scope>NUCLEOTIDE SEQUENCE [LARGE SCALE GENOMIC DNA]</scope>
    <source>
        <strain evidence="1">12NC29</strain>
    </source>
</reference>